<feature type="transmembrane region" description="Helical" evidence="6">
    <location>
        <begin position="40"/>
        <end position="60"/>
    </location>
</feature>
<feature type="transmembrane region" description="Helical" evidence="6">
    <location>
        <begin position="265"/>
        <end position="289"/>
    </location>
</feature>
<feature type="transmembrane region" description="Helical" evidence="6">
    <location>
        <begin position="121"/>
        <end position="139"/>
    </location>
</feature>
<dbReference type="PANTHER" id="PTHR42770:SF7">
    <property type="entry name" value="MEMBRANE PROTEIN"/>
    <property type="match status" value="1"/>
</dbReference>
<organism evidence="7 8">
    <name type="scientific">Hydrogenoanaerobacterium saccharovorans</name>
    <dbReference type="NCBI Taxonomy" id="474960"/>
    <lineage>
        <taxon>Bacteria</taxon>
        <taxon>Bacillati</taxon>
        <taxon>Bacillota</taxon>
        <taxon>Clostridia</taxon>
        <taxon>Eubacteriales</taxon>
        <taxon>Oscillospiraceae</taxon>
        <taxon>Hydrogenoanaerobacterium</taxon>
    </lineage>
</organism>
<reference evidence="7 8" key="1">
    <citation type="journal article" date="2021" name="Sci. Rep.">
        <title>The distribution of antibiotic resistance genes in chicken gut microbiota commensals.</title>
        <authorList>
            <person name="Juricova H."/>
            <person name="Matiasovicova J."/>
            <person name="Kubasova T."/>
            <person name="Cejkova D."/>
            <person name="Rychlik I."/>
        </authorList>
    </citation>
    <scope>NUCLEOTIDE SEQUENCE [LARGE SCALE GENOMIC DNA]</scope>
    <source>
        <strain evidence="7 8">An564</strain>
    </source>
</reference>
<keyword evidence="4 6" id="KW-1133">Transmembrane helix</keyword>
<comment type="caution">
    <text evidence="7">The sequence shown here is derived from an EMBL/GenBank/DDBJ whole genome shotgun (WGS) entry which is preliminary data.</text>
</comment>
<dbReference type="RefSeq" id="WP_204720181.1">
    <property type="nucleotide sequence ID" value="NZ_JACSNR010000003.1"/>
</dbReference>
<evidence type="ECO:0000256" key="5">
    <source>
        <dbReference type="ARBA" id="ARBA00023136"/>
    </source>
</evidence>
<sequence length="441" mass="47102">MENQKKMSLFDLVFMSIGGIIGAGIFSMVGTGIATTGRSVALALIVGMIFTMSQQIRYIFTASMFQLSGGMYSQNALVLSPFLAGVSAVVTLVSSVSYSVFGISMAQYLGDLFPVLEPYQVPVACLVLIFFFIIASTGAQIFARAINALGILKFIALGLFIIFGFTKVQTGGFEGEPYFINGGVSFLTAVALMSFTCNGATNIINVQAIAENPKKNIPKAFFIASILVAGVYFLLGYVASGVAPYDQVAGQNLGYIAGLVLPGPLAVFFIVGGAMCSLSTALLGGISGMPFMIIGIAEDGWLPKFFTKKFNVVVTLAIISILPIIGGFSLDNIVSMMLVPGMAIGAITNFQAMSMPERFPEEWANSGLKCSPTLYRILMVISIITSLMTSFFSLTSLTLPMAIGTVIATILIFVWTWYRMKKGYVNITSTTDMSEEPVQAK</sequence>
<gene>
    <name evidence="7" type="ORF">H9X81_04565</name>
</gene>
<accession>A0ABS2GKE6</accession>
<evidence type="ECO:0000256" key="2">
    <source>
        <dbReference type="ARBA" id="ARBA00022475"/>
    </source>
</evidence>
<feature type="transmembrane region" description="Helical" evidence="6">
    <location>
        <begin position="12"/>
        <end position="34"/>
    </location>
</feature>
<dbReference type="EMBL" id="JACSNR010000003">
    <property type="protein sequence ID" value="MBM6922965.1"/>
    <property type="molecule type" value="Genomic_DNA"/>
</dbReference>
<name>A0ABS2GKE6_9FIRM</name>
<feature type="transmembrane region" description="Helical" evidence="6">
    <location>
        <begin position="178"/>
        <end position="200"/>
    </location>
</feature>
<keyword evidence="3 6" id="KW-0812">Transmembrane</keyword>
<evidence type="ECO:0000256" key="6">
    <source>
        <dbReference type="SAM" id="Phobius"/>
    </source>
</evidence>
<keyword evidence="8" id="KW-1185">Reference proteome</keyword>
<dbReference type="InterPro" id="IPR050367">
    <property type="entry name" value="APC_superfamily"/>
</dbReference>
<keyword evidence="2" id="KW-1003">Cell membrane</keyword>
<evidence type="ECO:0000256" key="4">
    <source>
        <dbReference type="ARBA" id="ARBA00022989"/>
    </source>
</evidence>
<feature type="transmembrane region" description="Helical" evidence="6">
    <location>
        <begin position="310"/>
        <end position="328"/>
    </location>
</feature>
<feature type="transmembrane region" description="Helical" evidence="6">
    <location>
        <begin position="81"/>
        <end position="101"/>
    </location>
</feature>
<evidence type="ECO:0000256" key="1">
    <source>
        <dbReference type="ARBA" id="ARBA00004651"/>
    </source>
</evidence>
<dbReference type="InterPro" id="IPR002293">
    <property type="entry name" value="AA/rel_permease1"/>
</dbReference>
<evidence type="ECO:0000256" key="3">
    <source>
        <dbReference type="ARBA" id="ARBA00022692"/>
    </source>
</evidence>
<dbReference type="PIRSF" id="PIRSF006060">
    <property type="entry name" value="AA_transporter"/>
    <property type="match status" value="1"/>
</dbReference>
<dbReference type="PANTHER" id="PTHR42770">
    <property type="entry name" value="AMINO ACID TRANSPORTER-RELATED"/>
    <property type="match status" value="1"/>
</dbReference>
<protein>
    <submittedName>
        <fullName evidence="7">APC family permease</fullName>
    </submittedName>
</protein>
<dbReference type="Pfam" id="PF13520">
    <property type="entry name" value="AA_permease_2"/>
    <property type="match status" value="1"/>
</dbReference>
<feature type="transmembrane region" description="Helical" evidence="6">
    <location>
        <begin position="373"/>
        <end position="393"/>
    </location>
</feature>
<feature type="transmembrane region" description="Helical" evidence="6">
    <location>
        <begin position="221"/>
        <end position="245"/>
    </location>
</feature>
<evidence type="ECO:0000313" key="7">
    <source>
        <dbReference type="EMBL" id="MBM6922965.1"/>
    </source>
</evidence>
<proteinExistence type="predicted"/>
<feature type="transmembrane region" description="Helical" evidence="6">
    <location>
        <begin position="146"/>
        <end position="166"/>
    </location>
</feature>
<dbReference type="Proteomes" id="UP000724149">
    <property type="component" value="Unassembled WGS sequence"/>
</dbReference>
<feature type="transmembrane region" description="Helical" evidence="6">
    <location>
        <begin position="399"/>
        <end position="418"/>
    </location>
</feature>
<keyword evidence="5 6" id="KW-0472">Membrane</keyword>
<dbReference type="Gene3D" id="1.20.1740.10">
    <property type="entry name" value="Amino acid/polyamine transporter I"/>
    <property type="match status" value="1"/>
</dbReference>
<evidence type="ECO:0000313" key="8">
    <source>
        <dbReference type="Proteomes" id="UP000724149"/>
    </source>
</evidence>
<comment type="subcellular location">
    <subcellularLocation>
        <location evidence="1">Cell membrane</location>
        <topology evidence="1">Multi-pass membrane protein</topology>
    </subcellularLocation>
</comment>